<feature type="transmembrane region" description="Helical" evidence="10">
    <location>
        <begin position="12"/>
        <end position="29"/>
    </location>
</feature>
<dbReference type="CDD" id="cd12912">
    <property type="entry name" value="PDC2_MCP_like"/>
    <property type="match status" value="1"/>
</dbReference>
<dbReference type="PANTHER" id="PTHR32089:SF112">
    <property type="entry name" value="LYSOZYME-LIKE PROTEIN-RELATED"/>
    <property type="match status" value="1"/>
</dbReference>
<accession>A0A7G6E3P0</accession>
<dbReference type="GO" id="GO:0006935">
    <property type="term" value="P:chemotaxis"/>
    <property type="evidence" value="ECO:0007669"/>
    <property type="project" value="UniProtKB-KW"/>
</dbReference>
<evidence type="ECO:0000313" key="13">
    <source>
        <dbReference type="EMBL" id="QNB46694.1"/>
    </source>
</evidence>
<dbReference type="Gene3D" id="1.10.8.500">
    <property type="entry name" value="HAMP domain in histidine kinase"/>
    <property type="match status" value="1"/>
</dbReference>
<keyword evidence="3" id="KW-0145">Chemotaxis</keyword>
<evidence type="ECO:0000256" key="3">
    <source>
        <dbReference type="ARBA" id="ARBA00022500"/>
    </source>
</evidence>
<evidence type="ECO:0000256" key="6">
    <source>
        <dbReference type="ARBA" id="ARBA00023136"/>
    </source>
</evidence>
<dbReference type="CDD" id="cd12914">
    <property type="entry name" value="PDC1_DGC_like"/>
    <property type="match status" value="1"/>
</dbReference>
<evidence type="ECO:0000256" key="5">
    <source>
        <dbReference type="ARBA" id="ARBA00022989"/>
    </source>
</evidence>
<evidence type="ECO:0000256" key="4">
    <source>
        <dbReference type="ARBA" id="ARBA00022692"/>
    </source>
</evidence>
<dbReference type="PANTHER" id="PTHR32089">
    <property type="entry name" value="METHYL-ACCEPTING CHEMOTAXIS PROTEIN MCPB"/>
    <property type="match status" value="1"/>
</dbReference>
<dbReference type="SMART" id="SM00304">
    <property type="entry name" value="HAMP"/>
    <property type="match status" value="2"/>
</dbReference>
<keyword evidence="14" id="KW-1185">Reference proteome</keyword>
<evidence type="ECO:0000256" key="10">
    <source>
        <dbReference type="SAM" id="Phobius"/>
    </source>
</evidence>
<reference evidence="13 14" key="1">
    <citation type="journal article" date="2019" name="Front. Microbiol.">
        <title>Thermoanaerosceptrum fracticalcis gen. nov. sp. nov., a Novel Fumarate-Fermenting Microorganism From a Deep Fractured Carbonate Aquifer of the US Great Basin.</title>
        <authorList>
            <person name="Hamilton-Brehm S.D."/>
            <person name="Stewart L.E."/>
            <person name="Zavarin M."/>
            <person name="Caldwell M."/>
            <person name="Lawson P.A."/>
            <person name="Onstott T.C."/>
            <person name="Grzymski J."/>
            <person name="Neveux I."/>
            <person name="Lollar B.S."/>
            <person name="Russell C.E."/>
            <person name="Moser D.P."/>
        </authorList>
    </citation>
    <scope>NUCLEOTIDE SEQUENCE [LARGE SCALE GENOMIC DNA]</scope>
    <source>
        <strain evidence="13 14">DRI-13</strain>
    </source>
</reference>
<feature type="transmembrane region" description="Helical" evidence="10">
    <location>
        <begin position="286"/>
        <end position="304"/>
    </location>
</feature>
<dbReference type="GO" id="GO:0005886">
    <property type="term" value="C:plasma membrane"/>
    <property type="evidence" value="ECO:0007669"/>
    <property type="project" value="UniProtKB-SubCell"/>
</dbReference>
<dbReference type="PROSITE" id="PS50885">
    <property type="entry name" value="HAMP"/>
    <property type="match status" value="1"/>
</dbReference>
<evidence type="ECO:0000259" key="12">
    <source>
        <dbReference type="PROSITE" id="PS50885"/>
    </source>
</evidence>
<keyword evidence="5 10" id="KW-1133">Transmembrane helix</keyword>
<dbReference type="InterPro" id="IPR003660">
    <property type="entry name" value="HAMP_dom"/>
</dbReference>
<dbReference type="Pfam" id="PF00015">
    <property type="entry name" value="MCPsignal"/>
    <property type="match status" value="1"/>
</dbReference>
<evidence type="ECO:0000256" key="9">
    <source>
        <dbReference type="PROSITE-ProRule" id="PRU00284"/>
    </source>
</evidence>
<protein>
    <submittedName>
        <fullName evidence="13">HAMP domain-containing protein</fullName>
    </submittedName>
</protein>
<dbReference type="RefSeq" id="WP_034420060.1">
    <property type="nucleotide sequence ID" value="NZ_CP045798.1"/>
</dbReference>
<proteinExistence type="inferred from homology"/>
<dbReference type="Proteomes" id="UP000515847">
    <property type="component" value="Chromosome"/>
</dbReference>
<dbReference type="AlphaFoldDB" id="A0A7G6E3P0"/>
<organism evidence="13 14">
    <name type="scientific">Thermanaerosceptrum fracticalcis</name>
    <dbReference type="NCBI Taxonomy" id="1712410"/>
    <lineage>
        <taxon>Bacteria</taxon>
        <taxon>Bacillati</taxon>
        <taxon>Bacillota</taxon>
        <taxon>Clostridia</taxon>
        <taxon>Eubacteriales</taxon>
        <taxon>Peptococcaceae</taxon>
        <taxon>Thermanaerosceptrum</taxon>
    </lineage>
</organism>
<dbReference type="Gene3D" id="3.30.450.20">
    <property type="entry name" value="PAS domain"/>
    <property type="match status" value="1"/>
</dbReference>
<dbReference type="InterPro" id="IPR004089">
    <property type="entry name" value="MCPsignal_dom"/>
</dbReference>
<keyword evidence="2" id="KW-1003">Cell membrane</keyword>
<dbReference type="InterPro" id="IPR033479">
    <property type="entry name" value="dCache_1"/>
</dbReference>
<comment type="subcellular location">
    <subcellularLocation>
        <location evidence="1">Cell membrane</location>
        <topology evidence="1">Multi-pass membrane protein</topology>
    </subcellularLocation>
</comment>
<dbReference type="KEGG" id="tfr:BR63_10485"/>
<evidence type="ECO:0000313" key="14">
    <source>
        <dbReference type="Proteomes" id="UP000515847"/>
    </source>
</evidence>
<keyword evidence="6 10" id="KW-0472">Membrane</keyword>
<evidence type="ECO:0000256" key="8">
    <source>
        <dbReference type="ARBA" id="ARBA00029447"/>
    </source>
</evidence>
<evidence type="ECO:0000256" key="7">
    <source>
        <dbReference type="ARBA" id="ARBA00023224"/>
    </source>
</evidence>
<name>A0A7G6E3P0_THEFR</name>
<dbReference type="Gene3D" id="1.10.287.950">
    <property type="entry name" value="Methyl-accepting chemotaxis protein"/>
    <property type="match status" value="1"/>
</dbReference>
<dbReference type="EMBL" id="CP045798">
    <property type="protein sequence ID" value="QNB46694.1"/>
    <property type="molecule type" value="Genomic_DNA"/>
</dbReference>
<dbReference type="GO" id="GO:0007165">
    <property type="term" value="P:signal transduction"/>
    <property type="evidence" value="ECO:0007669"/>
    <property type="project" value="UniProtKB-KW"/>
</dbReference>
<dbReference type="Pfam" id="PF02743">
    <property type="entry name" value="dCache_1"/>
    <property type="match status" value="1"/>
</dbReference>
<dbReference type="PROSITE" id="PS50111">
    <property type="entry name" value="CHEMOTAXIS_TRANSDUC_2"/>
    <property type="match status" value="1"/>
</dbReference>
<dbReference type="SUPFAM" id="SSF58104">
    <property type="entry name" value="Methyl-accepting chemotaxis protein (MCP) signaling domain"/>
    <property type="match status" value="2"/>
</dbReference>
<comment type="similarity">
    <text evidence="8">Belongs to the methyl-accepting chemotaxis (MCP) protein family.</text>
</comment>
<sequence length="665" mass="71667">MKLSLKVKLITMFLVLISTPLLVLGFLSYKMASESLQKTIEQQLAVTNALTAENVGLTLGTVRDYVKFASETPQLLGAVVNSQQEKRAAFAYVAELQRENAGLIEMVIVTDSRGKTIMTNESLNSDVDLSDRDYLKKALGGSGAVSEVIMSRITGKPVVALAEPLRGENKVQGVLIATILFDKISEHAEKIKIGENGYAYMIDKNGLVVYHPNKEKVLKENLSDTDNAELKALVQKMKAGETADGYYTYEGVKKFVRFQPAGNWILAITANYDEYMAPALAIKNRTLIIIGIALLIALSLAYFLSAKNIINPLRQLQQLMEKAGKGDLTVYAQIRTKDEIQALGESFNQMITHQGEIVRQVRTSAQELAASSQEMAASSEQVSSATEQITASIQQVAKDADAQNNSVIEASKSLVQLASLVKLAQHKALSANERSANTMRIAQDGRTKVEETVQAMNIINEKSSDTAEVVQRLSKLSAKIGEIISTINAIAAQTDLLALNAAIEAARAGEHGRGFAVVADEVRKLSEESHKGASEIAALVSEMVKETNKAVESMRSGKEAVENGVKVVKATDQAFAEIIDAVEETVGNIQEIVEITKDEVATSDQVVNLINTIASISEATAANSQEVSAAAEEQASAVQTVAATAEETSAMANSLENLVRVFKLA</sequence>
<dbReference type="Pfam" id="PF00672">
    <property type="entry name" value="HAMP"/>
    <property type="match status" value="1"/>
</dbReference>
<evidence type="ECO:0000259" key="11">
    <source>
        <dbReference type="PROSITE" id="PS50111"/>
    </source>
</evidence>
<dbReference type="OrthoDB" id="243053at2"/>
<dbReference type="CDD" id="cd06225">
    <property type="entry name" value="HAMP"/>
    <property type="match status" value="1"/>
</dbReference>
<dbReference type="InterPro" id="IPR029151">
    <property type="entry name" value="Sensor-like_sf"/>
</dbReference>
<feature type="domain" description="Methyl-accepting transducer" evidence="11">
    <location>
        <begin position="378"/>
        <end position="614"/>
    </location>
</feature>
<keyword evidence="4 10" id="KW-0812">Transmembrane</keyword>
<dbReference type="SUPFAM" id="SSF103190">
    <property type="entry name" value="Sensory domain-like"/>
    <property type="match status" value="1"/>
</dbReference>
<dbReference type="CDD" id="cd11386">
    <property type="entry name" value="MCP_signal"/>
    <property type="match status" value="1"/>
</dbReference>
<feature type="domain" description="HAMP" evidence="12">
    <location>
        <begin position="307"/>
        <end position="359"/>
    </location>
</feature>
<gene>
    <name evidence="13" type="ORF">BR63_10485</name>
</gene>
<evidence type="ECO:0000256" key="1">
    <source>
        <dbReference type="ARBA" id="ARBA00004651"/>
    </source>
</evidence>
<keyword evidence="7 9" id="KW-0807">Transducer</keyword>
<evidence type="ECO:0000256" key="2">
    <source>
        <dbReference type="ARBA" id="ARBA00022475"/>
    </source>
</evidence>
<dbReference type="SMART" id="SM00283">
    <property type="entry name" value="MA"/>
    <property type="match status" value="1"/>
</dbReference>